<gene>
    <name evidence="4" type="primary">LOC114239653</name>
</gene>
<feature type="compositionally biased region" description="Polar residues" evidence="1">
    <location>
        <begin position="172"/>
        <end position="185"/>
    </location>
</feature>
<evidence type="ECO:0000313" key="3">
    <source>
        <dbReference type="Proteomes" id="UP000504629"/>
    </source>
</evidence>
<keyword evidence="3" id="KW-1185">Reference proteome</keyword>
<evidence type="ECO:0000256" key="1">
    <source>
        <dbReference type="SAM" id="MobiDB-lite"/>
    </source>
</evidence>
<evidence type="ECO:0000256" key="2">
    <source>
        <dbReference type="SAM" id="SignalP"/>
    </source>
</evidence>
<organism evidence="3 4">
    <name type="scientific">Bombyx mandarina</name>
    <name type="common">Wild silk moth</name>
    <name type="synonym">Wild silkworm</name>
    <dbReference type="NCBI Taxonomy" id="7092"/>
    <lineage>
        <taxon>Eukaryota</taxon>
        <taxon>Metazoa</taxon>
        <taxon>Ecdysozoa</taxon>
        <taxon>Arthropoda</taxon>
        <taxon>Hexapoda</taxon>
        <taxon>Insecta</taxon>
        <taxon>Pterygota</taxon>
        <taxon>Neoptera</taxon>
        <taxon>Endopterygota</taxon>
        <taxon>Lepidoptera</taxon>
        <taxon>Glossata</taxon>
        <taxon>Ditrysia</taxon>
        <taxon>Bombycoidea</taxon>
        <taxon>Bombycidae</taxon>
        <taxon>Bombycinae</taxon>
        <taxon>Bombyx</taxon>
    </lineage>
</organism>
<name>A0A6J2J906_BOMMA</name>
<proteinExistence type="predicted"/>
<sequence length="204" mass="22410">MYSHFSLIMVVFIYVMKTSVAVPHTNTTENNLTELMEVFRNSIPFFSQIPFNVSSFGLSDEYNLKTPHFPFPIRRKRSPIFLTRPLTDGLGVSKIFSTPLKRHIMLCDFIKKPGGTCASCHEAIICLPGNVGIIKHCSSALPYCFKGRCSITPNDECKNTTSSTNTDSTLSPAKTTSASNTVENKTVSVSPNTTNSPTTTPTTS</sequence>
<feature type="signal peptide" evidence="2">
    <location>
        <begin position="1"/>
        <end position="21"/>
    </location>
</feature>
<protein>
    <submittedName>
        <fullName evidence="4">Uncharacterized protein LOC114239653</fullName>
    </submittedName>
</protein>
<dbReference type="GeneID" id="114239653"/>
<dbReference type="KEGG" id="bman:114239653"/>
<feature type="compositionally biased region" description="Low complexity" evidence="1">
    <location>
        <begin position="186"/>
        <end position="204"/>
    </location>
</feature>
<evidence type="ECO:0000313" key="4">
    <source>
        <dbReference type="RefSeq" id="XP_028025758.1"/>
    </source>
</evidence>
<feature type="region of interest" description="Disordered" evidence="1">
    <location>
        <begin position="160"/>
        <end position="204"/>
    </location>
</feature>
<feature type="compositionally biased region" description="Low complexity" evidence="1">
    <location>
        <begin position="160"/>
        <end position="171"/>
    </location>
</feature>
<dbReference type="OrthoDB" id="7492195at2759"/>
<keyword evidence="2" id="KW-0732">Signal</keyword>
<feature type="chain" id="PRO_5026760317" evidence="2">
    <location>
        <begin position="22"/>
        <end position="204"/>
    </location>
</feature>
<accession>A0A6J2J906</accession>
<dbReference type="Proteomes" id="UP000504629">
    <property type="component" value="Unplaced"/>
</dbReference>
<reference evidence="4" key="1">
    <citation type="submission" date="2025-08" db="UniProtKB">
        <authorList>
            <consortium name="RefSeq"/>
        </authorList>
    </citation>
    <scope>IDENTIFICATION</scope>
    <source>
        <tissue evidence="4">Silk gland</tissue>
    </source>
</reference>
<dbReference type="AlphaFoldDB" id="A0A6J2J906"/>
<dbReference type="RefSeq" id="XP_028025758.1">
    <property type="nucleotide sequence ID" value="XM_028169957.1"/>
</dbReference>